<dbReference type="Proteomes" id="UP001303222">
    <property type="component" value="Unassembled WGS sequence"/>
</dbReference>
<feature type="compositionally biased region" description="Polar residues" evidence="1">
    <location>
        <begin position="26"/>
        <end position="35"/>
    </location>
</feature>
<sequence>MTAPTMDSTGDTAEQDDWTDIMHSPSELSEGTNSDSELRRLLSLPPHFRSYKAYIKYSIARFEPEGVPEIAYDRLCASCTAAFKIVSEMVTQRNTDRKIPFCSVKEFPTSAAEGNCHVCHWLMTMTLKQYGCIVFCRTAQSVIDRDYVKKPDSSVDALGKITVVRCMFLDWYCNGGDCSLTKLLTRGFPTSLSTASDASWNQALKWIKNCRSHPRCNPVQVATLQDNYPARLLAVGLTGEAYVRLCETSRDTFSKERSYMTLSHCWGKNGVPIRLLEENYIQFLNSIQLGELPNTFQSAKMQYVYRNSFLNLAAGASPDSSGGLYYRRDPLSVTPWFVQLEDDRYLLAAYKSEHTHPEITELILYIRRWELHWECLTCQASESFPDTIERPISFYYKIFPHDWESLLNGRLVDSNRRRAWMLLLRTYSKRSLTEPSDRLVAISGLAEQLSSTWSDCQPEMAISVGVYDDQGPVDVLAEVLDAKVTPRNTTSPFGPVACGASIRIRSPVVRARITEPPDENMDGSCHLELKGYGDTTELTLEEFNVAWDDNNDAKGAIQYAYLAPMQIETQDVERVWLYGLVLRKTEAHIHPYKPRFQRAGFFSLLYGELYPYARASNDDSDNDSNDGLDEHSPNGLFWDIDAWFAERVGEGPEERMRYLKNDPYVNGPPLNTNLEDRYPPKVERRFSPNILAFLRAIARIARANKANGIPDPVLGMGEGNGFYTYEIV</sequence>
<accession>A0AAN6SBK7</accession>
<reference evidence="2" key="1">
    <citation type="journal article" date="2023" name="Mol. Phylogenet. Evol.">
        <title>Genome-scale phylogeny and comparative genomics of the fungal order Sordariales.</title>
        <authorList>
            <person name="Hensen N."/>
            <person name="Bonometti L."/>
            <person name="Westerberg I."/>
            <person name="Brannstrom I.O."/>
            <person name="Guillou S."/>
            <person name="Cros-Aarteil S."/>
            <person name="Calhoun S."/>
            <person name="Haridas S."/>
            <person name="Kuo A."/>
            <person name="Mondo S."/>
            <person name="Pangilinan J."/>
            <person name="Riley R."/>
            <person name="LaButti K."/>
            <person name="Andreopoulos B."/>
            <person name="Lipzen A."/>
            <person name="Chen C."/>
            <person name="Yan M."/>
            <person name="Daum C."/>
            <person name="Ng V."/>
            <person name="Clum A."/>
            <person name="Steindorff A."/>
            <person name="Ohm R.A."/>
            <person name="Martin F."/>
            <person name="Silar P."/>
            <person name="Natvig D.O."/>
            <person name="Lalanne C."/>
            <person name="Gautier V."/>
            <person name="Ament-Velasquez S.L."/>
            <person name="Kruys A."/>
            <person name="Hutchinson M.I."/>
            <person name="Powell A.J."/>
            <person name="Barry K."/>
            <person name="Miller A.N."/>
            <person name="Grigoriev I.V."/>
            <person name="Debuchy R."/>
            <person name="Gladieux P."/>
            <person name="Hiltunen Thoren M."/>
            <person name="Johannesson H."/>
        </authorList>
    </citation>
    <scope>NUCLEOTIDE SEQUENCE</scope>
    <source>
        <strain evidence="2">CBS 626.80</strain>
    </source>
</reference>
<feature type="compositionally biased region" description="Polar residues" evidence="1">
    <location>
        <begin position="1"/>
        <end position="12"/>
    </location>
</feature>
<dbReference type="PANTHER" id="PTHR33112">
    <property type="entry name" value="DOMAIN PROTEIN, PUTATIVE-RELATED"/>
    <property type="match status" value="1"/>
</dbReference>
<organism evidence="2 3">
    <name type="scientific">Pseudoneurospora amorphoporcata</name>
    <dbReference type="NCBI Taxonomy" id="241081"/>
    <lineage>
        <taxon>Eukaryota</taxon>
        <taxon>Fungi</taxon>
        <taxon>Dikarya</taxon>
        <taxon>Ascomycota</taxon>
        <taxon>Pezizomycotina</taxon>
        <taxon>Sordariomycetes</taxon>
        <taxon>Sordariomycetidae</taxon>
        <taxon>Sordariales</taxon>
        <taxon>Sordariaceae</taxon>
        <taxon>Pseudoneurospora</taxon>
    </lineage>
</organism>
<name>A0AAN6SBK7_9PEZI</name>
<evidence type="ECO:0000313" key="2">
    <source>
        <dbReference type="EMBL" id="KAK3947178.1"/>
    </source>
</evidence>
<feature type="region of interest" description="Disordered" evidence="1">
    <location>
        <begin position="1"/>
        <end position="35"/>
    </location>
</feature>
<evidence type="ECO:0000256" key="1">
    <source>
        <dbReference type="SAM" id="MobiDB-lite"/>
    </source>
</evidence>
<dbReference type="PANTHER" id="PTHR33112:SF10">
    <property type="entry name" value="TOL"/>
    <property type="match status" value="1"/>
</dbReference>
<dbReference type="EMBL" id="MU859394">
    <property type="protein sequence ID" value="KAK3947178.1"/>
    <property type="molecule type" value="Genomic_DNA"/>
</dbReference>
<proteinExistence type="predicted"/>
<reference evidence="2" key="2">
    <citation type="submission" date="2023-06" db="EMBL/GenBank/DDBJ databases">
        <authorList>
            <consortium name="Lawrence Berkeley National Laboratory"/>
            <person name="Mondo S.J."/>
            <person name="Hensen N."/>
            <person name="Bonometti L."/>
            <person name="Westerberg I."/>
            <person name="Brannstrom I.O."/>
            <person name="Guillou S."/>
            <person name="Cros-Aarteil S."/>
            <person name="Calhoun S."/>
            <person name="Haridas S."/>
            <person name="Kuo A."/>
            <person name="Pangilinan J."/>
            <person name="Riley R."/>
            <person name="Labutti K."/>
            <person name="Andreopoulos B."/>
            <person name="Lipzen A."/>
            <person name="Chen C."/>
            <person name="Yanf M."/>
            <person name="Daum C."/>
            <person name="Ng V."/>
            <person name="Clum A."/>
            <person name="Steindorff A."/>
            <person name="Ohm R."/>
            <person name="Martin F."/>
            <person name="Silar P."/>
            <person name="Natvig D."/>
            <person name="Lalanne C."/>
            <person name="Gautier V."/>
            <person name="Ament-Velasquez S.L."/>
            <person name="Kruys A."/>
            <person name="Hutchinson M.I."/>
            <person name="Powell A.J."/>
            <person name="Barry K."/>
            <person name="Miller A.N."/>
            <person name="Grigoriev I.V."/>
            <person name="Debuchy R."/>
            <person name="Gladieux P."/>
            <person name="Thoren M.H."/>
            <person name="Johannesson H."/>
        </authorList>
    </citation>
    <scope>NUCLEOTIDE SEQUENCE</scope>
    <source>
        <strain evidence="2">CBS 626.80</strain>
    </source>
</reference>
<keyword evidence="3" id="KW-1185">Reference proteome</keyword>
<comment type="caution">
    <text evidence="2">The sequence shown here is derived from an EMBL/GenBank/DDBJ whole genome shotgun (WGS) entry which is preliminary data.</text>
</comment>
<protein>
    <submittedName>
        <fullName evidence="2">HET-domain-containing protein</fullName>
    </submittedName>
</protein>
<evidence type="ECO:0000313" key="3">
    <source>
        <dbReference type="Proteomes" id="UP001303222"/>
    </source>
</evidence>
<gene>
    <name evidence="2" type="ORF">QBC32DRAFT_385299</name>
</gene>
<dbReference type="AlphaFoldDB" id="A0AAN6SBK7"/>